<keyword evidence="5" id="KW-0498">Mitosis</keyword>
<organism evidence="12">
    <name type="scientific">Chaetomium thermophilum (strain DSM 1495 / CBS 144.50 / IMI 039719)</name>
    <name type="common">Thermochaetoides thermophila</name>
    <dbReference type="NCBI Taxonomy" id="759272"/>
    <lineage>
        <taxon>Eukaryota</taxon>
        <taxon>Fungi</taxon>
        <taxon>Dikarya</taxon>
        <taxon>Ascomycota</taxon>
        <taxon>Pezizomycotina</taxon>
        <taxon>Sordariomycetes</taxon>
        <taxon>Sordariomycetidae</taxon>
        <taxon>Sordariales</taxon>
        <taxon>Chaetomiaceae</taxon>
        <taxon>Thermochaetoides</taxon>
    </lineage>
</organism>
<dbReference type="Pfam" id="PF03980">
    <property type="entry name" value="Nnf1"/>
    <property type="match status" value="1"/>
</dbReference>
<evidence type="ECO:0000256" key="6">
    <source>
        <dbReference type="ARBA" id="ARBA00022838"/>
    </source>
</evidence>
<dbReference type="GO" id="GO:0051301">
    <property type="term" value="P:cell division"/>
    <property type="evidence" value="ECO:0007669"/>
    <property type="project" value="UniProtKB-KW"/>
</dbReference>
<dbReference type="STRING" id="759272.G0S695"/>
<evidence type="ECO:0000256" key="7">
    <source>
        <dbReference type="ARBA" id="ARBA00023242"/>
    </source>
</evidence>
<dbReference type="EMBL" id="GL988041">
    <property type="protein sequence ID" value="EGS20759.1"/>
    <property type="molecule type" value="Genomic_DNA"/>
</dbReference>
<evidence type="ECO:0000256" key="8">
    <source>
        <dbReference type="ARBA" id="ARBA00023306"/>
    </source>
</evidence>
<protein>
    <submittedName>
        <fullName evidence="11">Uncharacterized protein</fullName>
    </submittedName>
</protein>
<sequence length="288" mass="31256">MAGGQTPPAVQQQQRQDEDVEMRDAPVPVAAPTTSASSQSSAEAPSSDNTANSSPSPQQLTTSNNPTTQCQQAAPADRPQQSAPPPVPGPRAARLQALFAQTVKHTLDKINKDNFASCFPTMAVKAPGTLEFVRRQMVERLGGLWEKEFDSILQNRSVVLRLNELEALVADAGRRRQAHDPNTEPPVPPHTLPAPVVLSSHLRPHFKDQHSRLEKALDETQSTNEKLWAEISAQRVELESLLASLEQAARDVQGAGELLAEVVDKLGEETREGDRVVRQCAAGVLEGR</sequence>
<dbReference type="GO" id="GO:0000444">
    <property type="term" value="C:MIS12/MIND type complex"/>
    <property type="evidence" value="ECO:0007669"/>
    <property type="project" value="InterPro"/>
</dbReference>
<feature type="compositionally biased region" description="Low complexity" evidence="10">
    <location>
        <begin position="25"/>
        <end position="47"/>
    </location>
</feature>
<dbReference type="HOGENOM" id="CLU_064565_0_0_1"/>
<dbReference type="OMA" id="QGQMVDK"/>
<dbReference type="Proteomes" id="UP000008066">
    <property type="component" value="Unassembled WGS sequence"/>
</dbReference>
<comment type="subcellular location">
    <subcellularLocation>
        <location evidence="2">Chromosome</location>
        <location evidence="2">Centromere</location>
        <location evidence="2">Kinetochore</location>
    </subcellularLocation>
    <subcellularLocation>
        <location evidence="1">Nucleus</location>
    </subcellularLocation>
</comment>
<feature type="region of interest" description="Disordered" evidence="10">
    <location>
        <begin position="1"/>
        <end position="91"/>
    </location>
</feature>
<reference evidence="11 12" key="1">
    <citation type="journal article" date="2011" name="Cell">
        <title>Insight into structure and assembly of the nuclear pore complex by utilizing the genome of a eukaryotic thermophile.</title>
        <authorList>
            <person name="Amlacher S."/>
            <person name="Sarges P."/>
            <person name="Flemming D."/>
            <person name="van Noort V."/>
            <person name="Kunze R."/>
            <person name="Devos D.P."/>
            <person name="Arumugam M."/>
            <person name="Bork P."/>
            <person name="Hurt E."/>
        </authorList>
    </citation>
    <scope>NUCLEOTIDE SEQUENCE [LARGE SCALE GENOMIC DNA]</scope>
    <source>
        <strain evidence="12">DSM 1495 / CBS 144.50 / IMI 039719</strain>
    </source>
</reference>
<gene>
    <name evidence="11" type="ORF">CTHT_0025950</name>
</gene>
<dbReference type="PANTHER" id="PTHR15459:SF3">
    <property type="entry name" value="POLYAMINE-MODULATED FACTOR 1"/>
    <property type="match status" value="1"/>
</dbReference>
<keyword evidence="6" id="KW-0995">Kinetochore</keyword>
<accession>G0S695</accession>
<dbReference type="GeneID" id="18256633"/>
<evidence type="ECO:0000256" key="5">
    <source>
        <dbReference type="ARBA" id="ARBA00022776"/>
    </source>
</evidence>
<dbReference type="GO" id="GO:0007059">
    <property type="term" value="P:chromosome segregation"/>
    <property type="evidence" value="ECO:0007669"/>
    <property type="project" value="TreeGrafter"/>
</dbReference>
<dbReference type="RefSeq" id="XP_006693055.1">
    <property type="nucleotide sequence ID" value="XM_006692992.1"/>
</dbReference>
<name>G0S695_CHATD</name>
<evidence type="ECO:0000313" key="11">
    <source>
        <dbReference type="EMBL" id="EGS20759.1"/>
    </source>
</evidence>
<evidence type="ECO:0000313" key="12">
    <source>
        <dbReference type="Proteomes" id="UP000008066"/>
    </source>
</evidence>
<dbReference type="eggNOG" id="ENOG502S9JT">
    <property type="taxonomic scope" value="Eukaryota"/>
</dbReference>
<feature type="compositionally biased region" description="Polar residues" evidence="10">
    <location>
        <begin position="48"/>
        <end position="72"/>
    </location>
</feature>
<keyword evidence="8" id="KW-0131">Cell cycle</keyword>
<evidence type="ECO:0000256" key="3">
    <source>
        <dbReference type="ARBA" id="ARBA00022454"/>
    </source>
</evidence>
<keyword evidence="12" id="KW-1185">Reference proteome</keyword>
<evidence type="ECO:0000256" key="4">
    <source>
        <dbReference type="ARBA" id="ARBA00022618"/>
    </source>
</evidence>
<keyword evidence="7" id="KW-0539">Nucleus</keyword>
<evidence type="ECO:0000256" key="2">
    <source>
        <dbReference type="ARBA" id="ARBA00004629"/>
    </source>
</evidence>
<evidence type="ECO:0000256" key="10">
    <source>
        <dbReference type="SAM" id="MobiDB-lite"/>
    </source>
</evidence>
<dbReference type="OrthoDB" id="18453at2759"/>
<dbReference type="PANTHER" id="PTHR15459">
    <property type="entry name" value="POLYAMINE-MODULATED FACTOR 1"/>
    <property type="match status" value="1"/>
</dbReference>
<evidence type="ECO:0000256" key="9">
    <source>
        <dbReference type="ARBA" id="ARBA00023328"/>
    </source>
</evidence>
<proteinExistence type="predicted"/>
<feature type="compositionally biased region" description="Low complexity" evidence="10">
    <location>
        <begin position="1"/>
        <end position="14"/>
    </location>
</feature>
<dbReference type="InterPro" id="IPR007128">
    <property type="entry name" value="PMF1/Nnf1"/>
</dbReference>
<evidence type="ECO:0000256" key="1">
    <source>
        <dbReference type="ARBA" id="ARBA00004123"/>
    </source>
</evidence>
<keyword evidence="3" id="KW-0158">Chromosome</keyword>
<dbReference type="AlphaFoldDB" id="G0S695"/>
<dbReference type="GO" id="GO:0005634">
    <property type="term" value="C:nucleus"/>
    <property type="evidence" value="ECO:0007669"/>
    <property type="project" value="UniProtKB-SubCell"/>
</dbReference>
<keyword evidence="4" id="KW-0132">Cell division</keyword>
<keyword evidence="9" id="KW-0137">Centromere</keyword>
<dbReference type="KEGG" id="cthr:CTHT_0025950"/>